<accession>H1LI80</accession>
<reference evidence="4 5" key="1">
    <citation type="submission" date="2011-09" db="EMBL/GenBank/DDBJ databases">
        <authorList>
            <person name="Weinstock G."/>
            <person name="Sodergren E."/>
            <person name="Clifton S."/>
            <person name="Fulton L."/>
            <person name="Fulton B."/>
            <person name="Courtney L."/>
            <person name="Fronick C."/>
            <person name="Harrison M."/>
            <person name="Strong C."/>
            <person name="Farmer C."/>
            <person name="Delahaunty K."/>
            <person name="Markovic C."/>
            <person name="Hall O."/>
            <person name="Minx P."/>
            <person name="Tomlinson C."/>
            <person name="Mitreva M."/>
            <person name="Hou S."/>
            <person name="Chen J."/>
            <person name="Wollam A."/>
            <person name="Pepin K.H."/>
            <person name="Johnson M."/>
            <person name="Bhonagiri V."/>
            <person name="Zhang X."/>
            <person name="Suruliraj S."/>
            <person name="Warren W."/>
            <person name="Chinwalla A."/>
            <person name="Mardis E.R."/>
            <person name="Wilson R.K."/>
        </authorList>
    </citation>
    <scope>NUCLEOTIDE SEQUENCE [LARGE SCALE GENOMIC DNA]</scope>
    <source>
        <strain evidence="4 5">F0435</strain>
    </source>
</reference>
<dbReference type="GO" id="GO:0080120">
    <property type="term" value="P:CAAX-box protein maturation"/>
    <property type="evidence" value="ECO:0007669"/>
    <property type="project" value="UniProtKB-ARBA"/>
</dbReference>
<dbReference type="InterPro" id="IPR052710">
    <property type="entry name" value="CAAX_protease"/>
</dbReference>
<dbReference type="HOGENOM" id="CLU_082387_0_0_9"/>
<feature type="transmembrane region" description="Helical" evidence="2">
    <location>
        <begin position="12"/>
        <end position="30"/>
    </location>
</feature>
<dbReference type="GO" id="GO:0004175">
    <property type="term" value="F:endopeptidase activity"/>
    <property type="evidence" value="ECO:0007669"/>
    <property type="project" value="UniProtKB-ARBA"/>
</dbReference>
<dbReference type="PANTHER" id="PTHR36435">
    <property type="entry name" value="SLR1288 PROTEIN"/>
    <property type="match status" value="1"/>
</dbReference>
<feature type="transmembrane region" description="Helical" evidence="2">
    <location>
        <begin position="184"/>
        <end position="204"/>
    </location>
</feature>
<gene>
    <name evidence="4" type="ORF">HMPREF9104_02321</name>
</gene>
<feature type="transmembrane region" description="Helical" evidence="2">
    <location>
        <begin position="50"/>
        <end position="69"/>
    </location>
</feature>
<evidence type="ECO:0000259" key="3">
    <source>
        <dbReference type="Pfam" id="PF02517"/>
    </source>
</evidence>
<feature type="transmembrane region" description="Helical" evidence="2">
    <location>
        <begin position="90"/>
        <end position="108"/>
    </location>
</feature>
<feature type="domain" description="CAAX prenyl protease 2/Lysostaphin resistance protein A-like" evidence="3">
    <location>
        <begin position="127"/>
        <end position="222"/>
    </location>
</feature>
<protein>
    <submittedName>
        <fullName evidence="4">Putative phage DNA packaging protein</fullName>
    </submittedName>
</protein>
<dbReference type="AlphaFoldDB" id="H1LI80"/>
<dbReference type="PATRIC" id="fig|797516.3.peg.2077"/>
<feature type="transmembrane region" description="Helical" evidence="2">
    <location>
        <begin position="158"/>
        <end position="178"/>
    </location>
</feature>
<dbReference type="PANTHER" id="PTHR36435:SF1">
    <property type="entry name" value="CAAX AMINO TERMINAL PROTEASE FAMILY PROTEIN"/>
    <property type="match status" value="1"/>
</dbReference>
<dbReference type="InterPro" id="IPR003675">
    <property type="entry name" value="Rce1/LyrA-like_dom"/>
</dbReference>
<feature type="transmembrane region" description="Helical" evidence="2">
    <location>
        <begin position="128"/>
        <end position="146"/>
    </location>
</feature>
<comment type="caution">
    <text evidence="4">The sequence shown here is derived from an EMBL/GenBank/DDBJ whole genome shotgun (WGS) entry which is preliminary data.</text>
</comment>
<name>H1LI80_9LACO</name>
<evidence type="ECO:0000256" key="1">
    <source>
        <dbReference type="ARBA" id="ARBA00009067"/>
    </source>
</evidence>
<comment type="similarity">
    <text evidence="1">Belongs to the UPF0177 family.</text>
</comment>
<dbReference type="EMBL" id="AGRJ01000202">
    <property type="protein sequence ID" value="EHO49913.1"/>
    <property type="molecule type" value="Genomic_DNA"/>
</dbReference>
<keyword evidence="2" id="KW-0812">Transmembrane</keyword>
<evidence type="ECO:0000313" key="4">
    <source>
        <dbReference type="EMBL" id="EHO49913.1"/>
    </source>
</evidence>
<dbReference type="Proteomes" id="UP000005025">
    <property type="component" value="Unassembled WGS sequence"/>
</dbReference>
<keyword evidence="2" id="KW-1133">Transmembrane helix</keyword>
<proteinExistence type="inferred from homology"/>
<sequence>MLREKILKQTNWLIDLSIKYAIFWLIWLGVQDYLYDELVRLPATANYADFIVNTVIKSILWLGLGIWWLHSDQAQLWLSKKLYNRHFPTLFWILLILFVGYLLVTAIYEQHSLTIMPDLFTRERHGFIGVALIAGVAEEFIFRGYFMNRLLHRYDFMTANIIQALLFLGIHLPIYFVGHLSAMGWLNNALTVLPLGLIFGWVFYRSKNLWPSTILHCVWDAMMFVL</sequence>
<organism evidence="4 5">
    <name type="scientific">Lentilactobacillus kisonensis F0435</name>
    <dbReference type="NCBI Taxonomy" id="797516"/>
    <lineage>
        <taxon>Bacteria</taxon>
        <taxon>Bacillati</taxon>
        <taxon>Bacillota</taxon>
        <taxon>Bacilli</taxon>
        <taxon>Lactobacillales</taxon>
        <taxon>Lactobacillaceae</taxon>
        <taxon>Lentilactobacillus</taxon>
    </lineage>
</organism>
<dbReference type="STRING" id="797516.HMPREF9104_02321"/>
<dbReference type="Pfam" id="PF02517">
    <property type="entry name" value="Rce1-like"/>
    <property type="match status" value="1"/>
</dbReference>
<evidence type="ECO:0000256" key="2">
    <source>
        <dbReference type="SAM" id="Phobius"/>
    </source>
</evidence>
<keyword evidence="2" id="KW-0472">Membrane</keyword>
<evidence type="ECO:0000313" key="5">
    <source>
        <dbReference type="Proteomes" id="UP000005025"/>
    </source>
</evidence>